<dbReference type="Gene3D" id="1.10.630.10">
    <property type="entry name" value="Cytochrome P450"/>
    <property type="match status" value="1"/>
</dbReference>
<comment type="similarity">
    <text evidence="2">Belongs to the cytochrome P450 family.</text>
</comment>
<keyword evidence="6 8" id="KW-0408">Iron</keyword>
<dbReference type="Pfam" id="PF00067">
    <property type="entry name" value="p450"/>
    <property type="match status" value="1"/>
</dbReference>
<dbReference type="VEuPathDB" id="VectorBase:CQUJHB005972"/>
<dbReference type="InParanoid" id="A0A1S4K0T2"/>
<dbReference type="GO" id="GO:0005506">
    <property type="term" value="F:iron ion binding"/>
    <property type="evidence" value="ECO:0007669"/>
    <property type="project" value="InterPro"/>
</dbReference>
<dbReference type="GO" id="GO:0004497">
    <property type="term" value="F:monooxygenase activity"/>
    <property type="evidence" value="ECO:0007669"/>
    <property type="project" value="UniProtKB-KW"/>
</dbReference>
<dbReference type="GO" id="GO:0034650">
    <property type="term" value="P:cortisol metabolic process"/>
    <property type="evidence" value="ECO:0007669"/>
    <property type="project" value="TreeGrafter"/>
</dbReference>
<dbReference type="InterPro" id="IPR050479">
    <property type="entry name" value="CYP11_CYP27_families"/>
</dbReference>
<dbReference type="InterPro" id="IPR036396">
    <property type="entry name" value="Cyt_P450_sf"/>
</dbReference>
<feature type="binding site" description="axial binding residue" evidence="8">
    <location>
        <position position="433"/>
    </location>
    <ligand>
        <name>heme</name>
        <dbReference type="ChEBI" id="CHEBI:30413"/>
    </ligand>
    <ligandPart>
        <name>Fe</name>
        <dbReference type="ChEBI" id="CHEBI:18248"/>
    </ligandPart>
</feature>
<evidence type="ECO:0000313" key="9">
    <source>
        <dbReference type="EnsemblMetazoa" id="CPIJ012685-PA"/>
    </source>
</evidence>
<evidence type="ECO:0000256" key="7">
    <source>
        <dbReference type="ARBA" id="ARBA00023033"/>
    </source>
</evidence>
<dbReference type="PRINTS" id="PR00385">
    <property type="entry name" value="P450"/>
</dbReference>
<evidence type="ECO:0000256" key="6">
    <source>
        <dbReference type="ARBA" id="ARBA00023004"/>
    </source>
</evidence>
<dbReference type="GO" id="GO:0006704">
    <property type="term" value="P:glucocorticoid biosynthetic process"/>
    <property type="evidence" value="ECO:0007669"/>
    <property type="project" value="TreeGrafter"/>
</dbReference>
<keyword evidence="3 8" id="KW-0349">Heme</keyword>
<dbReference type="Proteomes" id="UP000002320">
    <property type="component" value="Unassembled WGS sequence"/>
</dbReference>
<name>A0A1S4K0T2_CULQU</name>
<evidence type="ECO:0000256" key="8">
    <source>
        <dbReference type="PIRSR" id="PIRSR602401-1"/>
    </source>
</evidence>
<dbReference type="GO" id="GO:0071375">
    <property type="term" value="P:cellular response to peptide hormone stimulus"/>
    <property type="evidence" value="ECO:0007669"/>
    <property type="project" value="TreeGrafter"/>
</dbReference>
<dbReference type="AlphaFoldDB" id="A0A1S4K0T2"/>
<reference evidence="9" key="1">
    <citation type="submission" date="2021-02" db="UniProtKB">
        <authorList>
            <consortium name="EnsemblMetazoa"/>
        </authorList>
    </citation>
    <scope>IDENTIFICATION</scope>
    <source>
        <strain evidence="9">JHB</strain>
    </source>
</reference>
<dbReference type="VEuPathDB" id="VectorBase:CPIJ012685"/>
<evidence type="ECO:0000256" key="1">
    <source>
        <dbReference type="ARBA" id="ARBA00001971"/>
    </source>
</evidence>
<dbReference type="GO" id="GO:0006700">
    <property type="term" value="P:C21-steroid hormone biosynthetic process"/>
    <property type="evidence" value="ECO:0007669"/>
    <property type="project" value="TreeGrafter"/>
</dbReference>
<evidence type="ECO:0000256" key="4">
    <source>
        <dbReference type="ARBA" id="ARBA00022723"/>
    </source>
</evidence>
<dbReference type="OrthoDB" id="3945418at2759"/>
<dbReference type="PANTHER" id="PTHR24279">
    <property type="entry name" value="CYTOCHROME P450"/>
    <property type="match status" value="1"/>
</dbReference>
<dbReference type="CDD" id="cd11054">
    <property type="entry name" value="CYP24A1-like"/>
    <property type="match status" value="1"/>
</dbReference>
<accession>A0A1S4K0T2</accession>
<dbReference type="GO" id="GO:0008203">
    <property type="term" value="P:cholesterol metabolic process"/>
    <property type="evidence" value="ECO:0007669"/>
    <property type="project" value="TreeGrafter"/>
</dbReference>
<dbReference type="FunCoup" id="A0A1S4K0T2">
    <property type="interactions" value="55"/>
</dbReference>
<dbReference type="EnsemblMetazoa" id="CPIJ012685-RA">
    <property type="protein sequence ID" value="CPIJ012685-PA"/>
    <property type="gene ID" value="CPIJ012685"/>
</dbReference>
<comment type="cofactor">
    <cofactor evidence="1 8">
        <name>heme</name>
        <dbReference type="ChEBI" id="CHEBI:30413"/>
    </cofactor>
</comment>
<keyword evidence="4 8" id="KW-0479">Metal-binding</keyword>
<dbReference type="PANTHER" id="PTHR24279:SF125">
    <property type="entry name" value="CYTOCHROME P450 FAMILY 24 SUBFAMILY A MEMBER 1"/>
    <property type="match status" value="1"/>
</dbReference>
<evidence type="ECO:0000313" key="10">
    <source>
        <dbReference type="Proteomes" id="UP000002320"/>
    </source>
</evidence>
<keyword evidence="10" id="KW-1185">Reference proteome</keyword>
<dbReference type="GO" id="GO:0005743">
    <property type="term" value="C:mitochondrial inner membrane"/>
    <property type="evidence" value="ECO:0007669"/>
    <property type="project" value="TreeGrafter"/>
</dbReference>
<evidence type="ECO:0000256" key="2">
    <source>
        <dbReference type="ARBA" id="ARBA00010617"/>
    </source>
</evidence>
<dbReference type="SUPFAM" id="SSF48264">
    <property type="entry name" value="Cytochrome P450"/>
    <property type="match status" value="1"/>
</dbReference>
<dbReference type="PRINTS" id="PR00463">
    <property type="entry name" value="EP450I"/>
</dbReference>
<keyword evidence="5" id="KW-0560">Oxidoreductase</keyword>
<evidence type="ECO:0000256" key="5">
    <source>
        <dbReference type="ARBA" id="ARBA00023002"/>
    </source>
</evidence>
<sequence>MCNAAKPWLYVKRSIGSAVAGSKKGQIPFERLPGPWALPVLGPINDAVRLGNPKTLHLTVSNYHRKFGPIFRIKISQANAVFIKDPEMMRSVFVYEGKYPKHPLPESWTYFNQKHKCKRGLFFMDDEEWFKYRKLLNPLMMRDTDWMVLPIQRMCEKAVQSLSEGVTKDNPSYEIQNIESTLYKWSIEGKVILCIMLGNSYNTTNMAKLNTLVNDFSRTVHTIFQYSSELMMIPPHLADCLQLSAWKKFERLVPETLALANKIIDISLDDIERGDGLLSKMQDCIASRDDIKRIFADLIIAAGDTTSFSMIWCFYLLGRHQILQDQIRSGIYENFKSPHPLVIGTVREALRMFPVAPFIGRILKKDAVIGEYSIPKHTLVLLSLYSAGRDETNFHSPEEFLPQRWIRNNDQSCSFSPFKSHASLPFAIGSRSCIGRKIAQNQMHTLLAMVLKKYRLSVLNEQEIFPELKMITVPNEKLRLSLEKL</sequence>
<dbReference type="GO" id="GO:0020037">
    <property type="term" value="F:heme binding"/>
    <property type="evidence" value="ECO:0007669"/>
    <property type="project" value="InterPro"/>
</dbReference>
<dbReference type="GO" id="GO:0016705">
    <property type="term" value="F:oxidoreductase activity, acting on paired donors, with incorporation or reduction of molecular oxygen"/>
    <property type="evidence" value="ECO:0007669"/>
    <property type="project" value="InterPro"/>
</dbReference>
<organism evidence="9 10">
    <name type="scientific">Culex quinquefasciatus</name>
    <name type="common">Southern house mosquito</name>
    <name type="synonym">Culex pungens</name>
    <dbReference type="NCBI Taxonomy" id="7176"/>
    <lineage>
        <taxon>Eukaryota</taxon>
        <taxon>Metazoa</taxon>
        <taxon>Ecdysozoa</taxon>
        <taxon>Arthropoda</taxon>
        <taxon>Hexapoda</taxon>
        <taxon>Insecta</taxon>
        <taxon>Pterygota</taxon>
        <taxon>Neoptera</taxon>
        <taxon>Endopterygota</taxon>
        <taxon>Diptera</taxon>
        <taxon>Nematocera</taxon>
        <taxon>Culicoidea</taxon>
        <taxon>Culicidae</taxon>
        <taxon>Culicinae</taxon>
        <taxon>Culicini</taxon>
        <taxon>Culex</taxon>
        <taxon>Culex</taxon>
    </lineage>
</organism>
<dbReference type="InterPro" id="IPR002401">
    <property type="entry name" value="Cyt_P450_E_grp-I"/>
</dbReference>
<evidence type="ECO:0000256" key="3">
    <source>
        <dbReference type="ARBA" id="ARBA00022617"/>
    </source>
</evidence>
<protein>
    <submittedName>
        <fullName evidence="9">Uncharacterized protein</fullName>
    </submittedName>
</protein>
<dbReference type="InterPro" id="IPR001128">
    <property type="entry name" value="Cyt_P450"/>
</dbReference>
<keyword evidence="7" id="KW-0503">Monooxygenase</keyword>
<proteinExistence type="inferred from homology"/>